<evidence type="ECO:0000259" key="3">
    <source>
        <dbReference type="Pfam" id="PF09917"/>
    </source>
</evidence>
<dbReference type="InterPro" id="IPR019223">
    <property type="entry name" value="DUF2147"/>
</dbReference>
<sequence>MIDKTCTGRGGWVALAAVLLAMPAAPAIAAEPTGEWLVADGVARVRIESCANRLWGLISWEKEPGGTDKENPDPAKRVRPTLGMPILLGMQPTNPNRWEGEIYNAQNGKTYTANISLASPDQLQVQGCVLGFLCGGQTWTRTAAGLPAQKPAAAKPPASSARGAATPGATTPGATTGAAASAPGVGATKPFDTVRDVCMAVADATGLPVVAEQPQTTPRGGAAARQGAPAPAAPR</sequence>
<evidence type="ECO:0000256" key="1">
    <source>
        <dbReference type="SAM" id="MobiDB-lite"/>
    </source>
</evidence>
<proteinExistence type="predicted"/>
<dbReference type="Pfam" id="PF09917">
    <property type="entry name" value="DUF2147"/>
    <property type="match status" value="1"/>
</dbReference>
<name>A0A447CQM2_9BRAD</name>
<feature type="signal peptide" evidence="2">
    <location>
        <begin position="1"/>
        <end position="29"/>
    </location>
</feature>
<protein>
    <recommendedName>
        <fullName evidence="3">DUF2147 domain-containing protein</fullName>
    </recommendedName>
</protein>
<reference evidence="5" key="1">
    <citation type="submission" date="2018-10" db="EMBL/GenBank/DDBJ databases">
        <authorList>
            <person name="Peiro R."/>
            <person name="Begona"/>
            <person name="Cbmso G."/>
            <person name="Lopez M."/>
            <person name="Gonzalez S."/>
            <person name="Sacristan E."/>
            <person name="Castillo E."/>
        </authorList>
    </citation>
    <scope>NUCLEOTIDE SEQUENCE [LARGE SCALE GENOMIC DNA]</scope>
</reference>
<feature type="region of interest" description="Disordered" evidence="1">
    <location>
        <begin position="206"/>
        <end position="235"/>
    </location>
</feature>
<dbReference type="PANTHER" id="PTHR36919:SF2">
    <property type="entry name" value="BLL6627 PROTEIN"/>
    <property type="match status" value="1"/>
</dbReference>
<feature type="compositionally biased region" description="Low complexity" evidence="1">
    <location>
        <begin position="218"/>
        <end position="235"/>
    </location>
</feature>
<feature type="region of interest" description="Disordered" evidence="1">
    <location>
        <begin position="147"/>
        <end position="187"/>
    </location>
</feature>
<dbReference type="AlphaFoldDB" id="A0A447CQM2"/>
<feature type="domain" description="DUF2147" evidence="3">
    <location>
        <begin position="34"/>
        <end position="141"/>
    </location>
</feature>
<evidence type="ECO:0000313" key="5">
    <source>
        <dbReference type="Proteomes" id="UP000289200"/>
    </source>
</evidence>
<dbReference type="Proteomes" id="UP000289200">
    <property type="component" value="Unassembled WGS sequence"/>
</dbReference>
<feature type="chain" id="PRO_5019107692" description="DUF2147 domain-containing protein" evidence="2">
    <location>
        <begin position="30"/>
        <end position="235"/>
    </location>
</feature>
<evidence type="ECO:0000313" key="4">
    <source>
        <dbReference type="EMBL" id="VCU07456.1"/>
    </source>
</evidence>
<dbReference type="PANTHER" id="PTHR36919">
    <property type="entry name" value="BLR1215 PROTEIN"/>
    <property type="match status" value="1"/>
</dbReference>
<keyword evidence="2" id="KW-0732">Signal</keyword>
<keyword evidence="5" id="KW-1185">Reference proteome</keyword>
<organism evidence="4 5">
    <name type="scientific">Rhodoplanes serenus</name>
    <dbReference type="NCBI Taxonomy" id="200615"/>
    <lineage>
        <taxon>Bacteria</taxon>
        <taxon>Pseudomonadati</taxon>
        <taxon>Pseudomonadota</taxon>
        <taxon>Alphaproteobacteria</taxon>
        <taxon>Hyphomicrobiales</taxon>
        <taxon>Nitrobacteraceae</taxon>
        <taxon>Rhodoplanes</taxon>
    </lineage>
</organism>
<evidence type="ECO:0000256" key="2">
    <source>
        <dbReference type="SAM" id="SignalP"/>
    </source>
</evidence>
<dbReference type="RefSeq" id="WP_244601458.1">
    <property type="nucleotide sequence ID" value="NZ_UWOC01000044.1"/>
</dbReference>
<gene>
    <name evidence="4" type="ORF">RHODGE_RHODGE_00700</name>
</gene>
<comment type="caution">
    <text evidence="4">The sequence shown here is derived from an EMBL/GenBank/DDBJ whole genome shotgun (WGS) entry which is preliminary data.</text>
</comment>
<dbReference type="Gene3D" id="2.40.128.520">
    <property type="match status" value="1"/>
</dbReference>
<accession>A0A447CQM2</accession>
<dbReference type="EMBL" id="UWOC01000044">
    <property type="protein sequence ID" value="VCU07456.1"/>
    <property type="molecule type" value="Genomic_DNA"/>
</dbReference>